<feature type="coiled-coil region" evidence="1">
    <location>
        <begin position="13"/>
        <end position="44"/>
    </location>
</feature>
<dbReference type="AlphaFoldDB" id="A0A0D3IEL6"/>
<dbReference type="RefSeq" id="XP_005762130.1">
    <property type="nucleotide sequence ID" value="XM_005762073.1"/>
</dbReference>
<keyword evidence="1" id="KW-0175">Coiled coil</keyword>
<evidence type="ECO:0000313" key="3">
    <source>
        <dbReference type="Proteomes" id="UP000013827"/>
    </source>
</evidence>
<dbReference type="EnsemblProtists" id="EOD09701">
    <property type="protein sequence ID" value="EOD09701"/>
    <property type="gene ID" value="EMIHUDRAFT_248706"/>
</dbReference>
<dbReference type="Proteomes" id="UP000013827">
    <property type="component" value="Unassembled WGS sequence"/>
</dbReference>
<accession>A0A0D3IEL6</accession>
<dbReference type="PaxDb" id="2903-EOD09701"/>
<dbReference type="HOGENOM" id="CLU_119769_0_0_1"/>
<proteinExistence type="predicted"/>
<name>A0A0D3IEL6_EMIH1</name>
<dbReference type="GeneID" id="17255853"/>
<evidence type="ECO:0000313" key="2">
    <source>
        <dbReference type="EnsemblProtists" id="EOD09701"/>
    </source>
</evidence>
<dbReference type="KEGG" id="ehx:EMIHUDRAFT_248706"/>
<organism evidence="2 3">
    <name type="scientific">Emiliania huxleyi (strain CCMP1516)</name>
    <dbReference type="NCBI Taxonomy" id="280463"/>
    <lineage>
        <taxon>Eukaryota</taxon>
        <taxon>Haptista</taxon>
        <taxon>Haptophyta</taxon>
        <taxon>Prymnesiophyceae</taxon>
        <taxon>Isochrysidales</taxon>
        <taxon>Noelaerhabdaceae</taxon>
        <taxon>Emiliania</taxon>
    </lineage>
</organism>
<reference evidence="3" key="1">
    <citation type="journal article" date="2013" name="Nature">
        <title>Pan genome of the phytoplankton Emiliania underpins its global distribution.</title>
        <authorList>
            <person name="Read B.A."/>
            <person name="Kegel J."/>
            <person name="Klute M.J."/>
            <person name="Kuo A."/>
            <person name="Lefebvre S.C."/>
            <person name="Maumus F."/>
            <person name="Mayer C."/>
            <person name="Miller J."/>
            <person name="Monier A."/>
            <person name="Salamov A."/>
            <person name="Young J."/>
            <person name="Aguilar M."/>
            <person name="Claverie J.M."/>
            <person name="Frickenhaus S."/>
            <person name="Gonzalez K."/>
            <person name="Herman E.K."/>
            <person name="Lin Y.C."/>
            <person name="Napier J."/>
            <person name="Ogata H."/>
            <person name="Sarno A.F."/>
            <person name="Shmutz J."/>
            <person name="Schroeder D."/>
            <person name="de Vargas C."/>
            <person name="Verret F."/>
            <person name="von Dassow P."/>
            <person name="Valentin K."/>
            <person name="Van de Peer Y."/>
            <person name="Wheeler G."/>
            <person name="Dacks J.B."/>
            <person name="Delwiche C.F."/>
            <person name="Dyhrman S.T."/>
            <person name="Glockner G."/>
            <person name="John U."/>
            <person name="Richards T."/>
            <person name="Worden A.Z."/>
            <person name="Zhang X."/>
            <person name="Grigoriev I.V."/>
            <person name="Allen A.E."/>
            <person name="Bidle K."/>
            <person name="Borodovsky M."/>
            <person name="Bowler C."/>
            <person name="Brownlee C."/>
            <person name="Cock J.M."/>
            <person name="Elias M."/>
            <person name="Gladyshev V.N."/>
            <person name="Groth M."/>
            <person name="Guda C."/>
            <person name="Hadaegh A."/>
            <person name="Iglesias-Rodriguez M.D."/>
            <person name="Jenkins J."/>
            <person name="Jones B.M."/>
            <person name="Lawson T."/>
            <person name="Leese F."/>
            <person name="Lindquist E."/>
            <person name="Lobanov A."/>
            <person name="Lomsadze A."/>
            <person name="Malik S.B."/>
            <person name="Marsh M.E."/>
            <person name="Mackinder L."/>
            <person name="Mock T."/>
            <person name="Mueller-Roeber B."/>
            <person name="Pagarete A."/>
            <person name="Parker M."/>
            <person name="Probert I."/>
            <person name="Quesneville H."/>
            <person name="Raines C."/>
            <person name="Rensing S.A."/>
            <person name="Riano-Pachon D.M."/>
            <person name="Richier S."/>
            <person name="Rokitta S."/>
            <person name="Shiraiwa Y."/>
            <person name="Soanes D.M."/>
            <person name="van der Giezen M."/>
            <person name="Wahlund T.M."/>
            <person name="Williams B."/>
            <person name="Wilson W."/>
            <person name="Wolfe G."/>
            <person name="Wurch L.L."/>
        </authorList>
    </citation>
    <scope>NUCLEOTIDE SEQUENCE</scope>
</reference>
<evidence type="ECO:0000256" key="1">
    <source>
        <dbReference type="SAM" id="Coils"/>
    </source>
</evidence>
<keyword evidence="3" id="KW-1185">Reference proteome</keyword>
<protein>
    <submittedName>
        <fullName evidence="2">Uncharacterized protein</fullName>
    </submittedName>
</protein>
<sequence>MHKIGELPQGAQRDALRRLMRQVRASLQRQAEQLNEETAHVRQQAAWVREWEASLAELDGSYRQMLELSRPASAGLGGKWGGGGRREEELHEELARIAAELTSLVAAPNAPSVFGGPFAPPAPLPAHLSSQLLRQHHEQHFVDFGREGLRLPAAQPRAAVNTAGAAAWLGQRERVQSLMQSHARWLRKLRHSIAHAE</sequence>
<reference evidence="2" key="2">
    <citation type="submission" date="2024-10" db="UniProtKB">
        <authorList>
            <consortium name="EnsemblProtists"/>
        </authorList>
    </citation>
    <scope>IDENTIFICATION</scope>
</reference>